<evidence type="ECO:0000259" key="10">
    <source>
        <dbReference type="Pfam" id="PF01545"/>
    </source>
</evidence>
<proteinExistence type="inferred from homology"/>
<comment type="similarity">
    <text evidence="2">Belongs to the cation diffusion facilitator (CDF) transporter (TC 2.A.4) family. SLC30A subfamily.</text>
</comment>
<dbReference type="Pfam" id="PF01545">
    <property type="entry name" value="Cation_efflux"/>
    <property type="match status" value="1"/>
</dbReference>
<keyword evidence="5" id="KW-0862">Zinc</keyword>
<sequence length="308" mass="33039">MAHEHSHATAVAGGNEKALRWALALTSTYLVAEVIGGLVSGSLALLSDAAHMATDTVALAISLAAIWLGKRPADKRRTFGYYRFEILAAVVNAVLLFFVAIYVLYEAYRRISQPAEIQSTMMLLVAIGGLVVNLIGMRLLASGKDESLNVKGAYLEVWADMLGSVGVIVGALVIRFTGWAWVDSVIAVAIGLWVLPRTWRLLRESLNVLLEGVPDEIDLPEVERALQAQPGVAGLHDLHVWALSSGKVSLSVHVVCTPDVVDLAPLMLQLRGLLAEKFDIHHSTVQVERVPCEQAGEGHGFGPAVTAG</sequence>
<dbReference type="InterPro" id="IPR036837">
    <property type="entry name" value="Cation_efflux_CTD_sf"/>
</dbReference>
<dbReference type="InterPro" id="IPR058533">
    <property type="entry name" value="Cation_efflux_TM"/>
</dbReference>
<dbReference type="InterPro" id="IPR027470">
    <property type="entry name" value="Cation_efflux_CTD"/>
</dbReference>
<dbReference type="SUPFAM" id="SSF160240">
    <property type="entry name" value="Cation efflux protein cytoplasmic domain-like"/>
    <property type="match status" value="1"/>
</dbReference>
<evidence type="ECO:0000313" key="12">
    <source>
        <dbReference type="EMBL" id="ATA55793.1"/>
    </source>
</evidence>
<feature type="transmembrane region" description="Helical" evidence="9">
    <location>
        <begin position="117"/>
        <end position="141"/>
    </location>
</feature>
<evidence type="ECO:0000256" key="4">
    <source>
        <dbReference type="ARBA" id="ARBA00022692"/>
    </source>
</evidence>
<keyword evidence="4 9" id="KW-0812">Transmembrane</keyword>
<keyword evidence="7" id="KW-0406">Ion transport</keyword>
<name>A0A250DPC9_9BURK</name>
<feature type="domain" description="Cation efflux protein transmembrane" evidence="10">
    <location>
        <begin position="22"/>
        <end position="210"/>
    </location>
</feature>
<keyword evidence="8 9" id="KW-0472">Membrane</keyword>
<evidence type="ECO:0000256" key="2">
    <source>
        <dbReference type="ARBA" id="ARBA00008873"/>
    </source>
</evidence>
<dbReference type="InterPro" id="IPR002524">
    <property type="entry name" value="Cation_efflux"/>
</dbReference>
<dbReference type="InterPro" id="IPR027469">
    <property type="entry name" value="Cation_efflux_TMD_sf"/>
</dbReference>
<gene>
    <name evidence="12" type="ORF">CKY39_23085</name>
</gene>
<dbReference type="Pfam" id="PF16916">
    <property type="entry name" value="ZT_dimer"/>
    <property type="match status" value="1"/>
</dbReference>
<dbReference type="Proteomes" id="UP000217154">
    <property type="component" value="Chromosome"/>
</dbReference>
<keyword evidence="3" id="KW-0813">Transport</keyword>
<feature type="transmembrane region" description="Helical" evidence="9">
    <location>
        <begin position="81"/>
        <end position="105"/>
    </location>
</feature>
<dbReference type="GO" id="GO:0005886">
    <property type="term" value="C:plasma membrane"/>
    <property type="evidence" value="ECO:0007669"/>
    <property type="project" value="TreeGrafter"/>
</dbReference>
<evidence type="ECO:0000256" key="9">
    <source>
        <dbReference type="SAM" id="Phobius"/>
    </source>
</evidence>
<dbReference type="KEGG" id="vbo:CKY39_23085"/>
<dbReference type="Gene3D" id="1.20.1510.10">
    <property type="entry name" value="Cation efflux protein transmembrane domain"/>
    <property type="match status" value="1"/>
</dbReference>
<feature type="transmembrane region" description="Helical" evidence="9">
    <location>
        <begin position="153"/>
        <end position="173"/>
    </location>
</feature>
<keyword evidence="6 9" id="KW-1133">Transmembrane helix</keyword>
<reference evidence="12 13" key="1">
    <citation type="submission" date="2017-09" db="EMBL/GenBank/DDBJ databases">
        <title>The diverse metabolic capabilities of V. boronicumulans make it an excellent choice for continued studies on novel biodegradation.</title>
        <authorList>
            <person name="Sun S."/>
        </authorList>
    </citation>
    <scope>NUCLEOTIDE SEQUENCE [LARGE SCALE GENOMIC DNA]</scope>
    <source>
        <strain evidence="12 13">J1</strain>
    </source>
</reference>
<dbReference type="RefSeq" id="WP_095746100.1">
    <property type="nucleotide sequence ID" value="NZ_CP023284.1"/>
</dbReference>
<dbReference type="NCBIfam" id="TIGR01297">
    <property type="entry name" value="CDF"/>
    <property type="match status" value="1"/>
</dbReference>
<dbReference type="InterPro" id="IPR050681">
    <property type="entry name" value="CDF/SLC30A"/>
</dbReference>
<evidence type="ECO:0000259" key="11">
    <source>
        <dbReference type="Pfam" id="PF16916"/>
    </source>
</evidence>
<evidence type="ECO:0000313" key="13">
    <source>
        <dbReference type="Proteomes" id="UP000217154"/>
    </source>
</evidence>
<evidence type="ECO:0000256" key="5">
    <source>
        <dbReference type="ARBA" id="ARBA00022906"/>
    </source>
</evidence>
<evidence type="ECO:0000256" key="7">
    <source>
        <dbReference type="ARBA" id="ARBA00023065"/>
    </source>
</evidence>
<feature type="transmembrane region" description="Helical" evidence="9">
    <location>
        <begin position="21"/>
        <end position="43"/>
    </location>
</feature>
<dbReference type="SUPFAM" id="SSF161111">
    <property type="entry name" value="Cation efflux protein transmembrane domain-like"/>
    <property type="match status" value="1"/>
</dbReference>
<keyword evidence="5" id="KW-0864">Zinc transport</keyword>
<feature type="transmembrane region" description="Helical" evidence="9">
    <location>
        <begin position="179"/>
        <end position="195"/>
    </location>
</feature>
<evidence type="ECO:0000256" key="8">
    <source>
        <dbReference type="ARBA" id="ARBA00023136"/>
    </source>
</evidence>
<dbReference type="AlphaFoldDB" id="A0A250DPC9"/>
<dbReference type="GO" id="GO:0005385">
    <property type="term" value="F:zinc ion transmembrane transporter activity"/>
    <property type="evidence" value="ECO:0007669"/>
    <property type="project" value="TreeGrafter"/>
</dbReference>
<evidence type="ECO:0000256" key="6">
    <source>
        <dbReference type="ARBA" id="ARBA00022989"/>
    </source>
</evidence>
<evidence type="ECO:0000256" key="1">
    <source>
        <dbReference type="ARBA" id="ARBA00004141"/>
    </source>
</evidence>
<dbReference type="PANTHER" id="PTHR11562:SF17">
    <property type="entry name" value="RE54080P-RELATED"/>
    <property type="match status" value="1"/>
</dbReference>
<dbReference type="EMBL" id="CP023284">
    <property type="protein sequence ID" value="ATA55793.1"/>
    <property type="molecule type" value="Genomic_DNA"/>
</dbReference>
<organism evidence="12 13">
    <name type="scientific">Variovorax boronicumulans</name>
    <dbReference type="NCBI Taxonomy" id="436515"/>
    <lineage>
        <taxon>Bacteria</taxon>
        <taxon>Pseudomonadati</taxon>
        <taxon>Pseudomonadota</taxon>
        <taxon>Betaproteobacteria</taxon>
        <taxon>Burkholderiales</taxon>
        <taxon>Comamonadaceae</taxon>
        <taxon>Variovorax</taxon>
    </lineage>
</organism>
<feature type="domain" description="Cation efflux protein cytoplasmic" evidence="11">
    <location>
        <begin position="214"/>
        <end position="289"/>
    </location>
</feature>
<accession>A0A250DPC9</accession>
<dbReference type="PANTHER" id="PTHR11562">
    <property type="entry name" value="CATION EFFLUX PROTEIN/ ZINC TRANSPORTER"/>
    <property type="match status" value="1"/>
</dbReference>
<evidence type="ECO:0000256" key="3">
    <source>
        <dbReference type="ARBA" id="ARBA00022448"/>
    </source>
</evidence>
<comment type="subcellular location">
    <subcellularLocation>
        <location evidence="1">Membrane</location>
        <topology evidence="1">Multi-pass membrane protein</topology>
    </subcellularLocation>
</comment>
<protein>
    <submittedName>
        <fullName evidence="12">Cation transporter</fullName>
    </submittedName>
</protein>
<feature type="transmembrane region" description="Helical" evidence="9">
    <location>
        <begin position="49"/>
        <end position="69"/>
    </location>
</feature>